<dbReference type="InterPro" id="IPR029044">
    <property type="entry name" value="Nucleotide-diphossugar_trans"/>
</dbReference>
<dbReference type="RefSeq" id="WP_017895088.1">
    <property type="nucleotide sequence ID" value="NZ_CBXI010000040.1"/>
</dbReference>
<dbReference type="GeneID" id="29420591"/>
<gene>
    <name evidence="2" type="ORF">CTDIVETGP_2245</name>
</gene>
<dbReference type="InterPro" id="IPR001173">
    <property type="entry name" value="Glyco_trans_2-like"/>
</dbReference>
<accession>W6N7B6</accession>
<reference evidence="2 3" key="1">
    <citation type="journal article" date="2015" name="Genome Announc.">
        <title>Draft Genome Sequence of Clostridium tyrobutyricum Strain DIVETGP, Isolated from Cow's Milk for Grana Padano Production.</title>
        <authorList>
            <person name="Soggiu A."/>
            <person name="Piras C."/>
            <person name="Gaiarsa S."/>
            <person name="Sassera D."/>
            <person name="Roncada P."/>
            <person name="Bendixen E."/>
            <person name="Brasca M."/>
            <person name="Bonizzi L."/>
        </authorList>
    </citation>
    <scope>NUCLEOTIDE SEQUENCE [LARGE SCALE GENOMIC DNA]</scope>
    <source>
        <strain evidence="2 3">DIVETGP</strain>
    </source>
</reference>
<dbReference type="Pfam" id="PF00535">
    <property type="entry name" value="Glycos_transf_2"/>
    <property type="match status" value="1"/>
</dbReference>
<dbReference type="AlphaFoldDB" id="W6N7B6"/>
<comment type="caution">
    <text evidence="2">The sequence shown here is derived from an EMBL/GenBank/DDBJ whole genome shotgun (WGS) entry which is preliminary data.</text>
</comment>
<dbReference type="EMBL" id="CBXI010000040">
    <property type="protein sequence ID" value="CDL92175.1"/>
    <property type="molecule type" value="Genomic_DNA"/>
</dbReference>
<evidence type="ECO:0000313" key="3">
    <source>
        <dbReference type="Proteomes" id="UP000019482"/>
    </source>
</evidence>
<evidence type="ECO:0000259" key="1">
    <source>
        <dbReference type="Pfam" id="PF00535"/>
    </source>
</evidence>
<keyword evidence="3" id="KW-1185">Reference proteome</keyword>
<evidence type="ECO:0000313" key="2">
    <source>
        <dbReference type="EMBL" id="CDL92175.1"/>
    </source>
</evidence>
<proteinExistence type="predicted"/>
<dbReference type="SUPFAM" id="SSF53448">
    <property type="entry name" value="Nucleotide-diphospho-sugar transferases"/>
    <property type="match status" value="1"/>
</dbReference>
<dbReference type="GO" id="GO:0016740">
    <property type="term" value="F:transferase activity"/>
    <property type="evidence" value="ECO:0007669"/>
    <property type="project" value="UniProtKB-KW"/>
</dbReference>
<protein>
    <submittedName>
        <fullName evidence="2">Putative glycosyl transferase</fullName>
    </submittedName>
</protein>
<dbReference type="Proteomes" id="UP000019482">
    <property type="component" value="Unassembled WGS sequence"/>
</dbReference>
<dbReference type="OrthoDB" id="9771846at2"/>
<sequence length="287" mass="33782">MDNIFYAVVVLYNQTINDSLTCNNLKKIINHNIKVIIADNSIIPTDNNKHCFDNDWVYVSMGGNLGLSKAYNRVLDIIDDNSGIVIWFDDDTNITQEYFDELEKKVRLNKSVDIFAPVIYGQDGKIYSPNEARFFKNKQLRKAKDVLNMKKFNAINSCTAVRLKVYKNYRYNEHIFLDQVDHNFFEDQRSYGRNFLKLNVVIHHNFSLKSKQKSSQQCWNRYKIMIPDFLIFCSKSKIRLFLGIIKVIGWGFREALNYHDIKFIWSCFSYGIICIKNKKLYAVNKLL</sequence>
<keyword evidence="2" id="KW-0808">Transferase</keyword>
<feature type="domain" description="Glycosyltransferase 2-like" evidence="1">
    <location>
        <begin position="8"/>
        <end position="169"/>
    </location>
</feature>
<name>W6N7B6_CLOTY</name>
<organism evidence="2 3">
    <name type="scientific">Clostridium tyrobutyricum DIVETGP</name>
    <dbReference type="NCBI Taxonomy" id="1408889"/>
    <lineage>
        <taxon>Bacteria</taxon>
        <taxon>Bacillati</taxon>
        <taxon>Bacillota</taxon>
        <taxon>Clostridia</taxon>
        <taxon>Eubacteriales</taxon>
        <taxon>Clostridiaceae</taxon>
        <taxon>Clostridium</taxon>
    </lineage>
</organism>